<feature type="transmembrane region" description="Helical" evidence="1">
    <location>
        <begin position="12"/>
        <end position="33"/>
    </location>
</feature>
<protein>
    <recommendedName>
        <fullName evidence="2">Calcineurin-like phosphoesterase domain-containing protein</fullName>
    </recommendedName>
</protein>
<evidence type="ECO:0000313" key="3">
    <source>
        <dbReference type="EMBL" id="OGC54769.1"/>
    </source>
</evidence>
<reference evidence="3 4" key="1">
    <citation type="journal article" date="2016" name="Nat. Commun.">
        <title>Thousands of microbial genomes shed light on interconnected biogeochemical processes in an aquifer system.</title>
        <authorList>
            <person name="Anantharaman K."/>
            <person name="Brown C.T."/>
            <person name="Hug L.A."/>
            <person name="Sharon I."/>
            <person name="Castelle C.J."/>
            <person name="Probst A.J."/>
            <person name="Thomas B.C."/>
            <person name="Singh A."/>
            <person name="Wilkins M.J."/>
            <person name="Karaoz U."/>
            <person name="Brodie E.L."/>
            <person name="Williams K.H."/>
            <person name="Hubbard S.S."/>
            <person name="Banfield J.F."/>
        </authorList>
    </citation>
    <scope>NUCLEOTIDE SEQUENCE [LARGE SCALE GENOMIC DNA]</scope>
</reference>
<dbReference type="AlphaFoldDB" id="A0A1F4VCB7"/>
<evidence type="ECO:0000259" key="2">
    <source>
        <dbReference type="Pfam" id="PF00149"/>
    </source>
</evidence>
<dbReference type="PANTHER" id="PTHR43143">
    <property type="entry name" value="METALLOPHOSPHOESTERASE, CALCINEURIN SUPERFAMILY"/>
    <property type="match status" value="1"/>
</dbReference>
<feature type="domain" description="Calcineurin-like phosphoesterase" evidence="2">
    <location>
        <begin position="87"/>
        <end position="265"/>
    </location>
</feature>
<accession>A0A1F4VCB7</accession>
<dbReference type="PANTHER" id="PTHR43143:SF1">
    <property type="entry name" value="SERINE_THREONINE-PROTEIN PHOSPHATASE CPPED1"/>
    <property type="match status" value="1"/>
</dbReference>
<name>A0A1F4VCB7_UNCKA</name>
<evidence type="ECO:0000313" key="4">
    <source>
        <dbReference type="Proteomes" id="UP000176504"/>
    </source>
</evidence>
<sequence length="314" mass="34552">MGRKPSKSKSFSLFGLLKMFVFAGLVFGVIYGISYGVSEFSRLDLATLLDKSLVPIPEVAGKYIERGSSLLNRDKEDEVPVNSREILKIALLSDSHNDNDNLASAITKSTDIGAQAIVFLGDYTSVGSLDELKKAKEAMDTSTLPYYSVPGDHDLWKSEGSLNFTSVFGQRYGSLAINGVKLILIDNSDNEIGVDKDQLKWFSEELESVDGNVQTFVFMSNPLYNSDGFKLMGENNEAVSDQAALLLSLIRSSSVKAVLAGDNHRSDKVLDPERDTLTHIVVGALTKERNLQTPRFDILTVYENGEHRVSEIIL</sequence>
<proteinExistence type="predicted"/>
<evidence type="ECO:0000256" key="1">
    <source>
        <dbReference type="SAM" id="Phobius"/>
    </source>
</evidence>
<dbReference type="Gene3D" id="3.60.21.10">
    <property type="match status" value="1"/>
</dbReference>
<gene>
    <name evidence="3" type="ORF">A3A78_05145</name>
</gene>
<dbReference type="SUPFAM" id="SSF56300">
    <property type="entry name" value="Metallo-dependent phosphatases"/>
    <property type="match status" value="1"/>
</dbReference>
<dbReference type="InterPro" id="IPR029052">
    <property type="entry name" value="Metallo-depent_PP-like"/>
</dbReference>
<keyword evidence="1" id="KW-1133">Transmembrane helix</keyword>
<dbReference type="GO" id="GO:0016787">
    <property type="term" value="F:hydrolase activity"/>
    <property type="evidence" value="ECO:0007669"/>
    <property type="project" value="InterPro"/>
</dbReference>
<comment type="caution">
    <text evidence="3">The sequence shown here is derived from an EMBL/GenBank/DDBJ whole genome shotgun (WGS) entry which is preliminary data.</text>
</comment>
<dbReference type="InterPro" id="IPR004843">
    <property type="entry name" value="Calcineurin-like_PHP"/>
</dbReference>
<keyword evidence="1" id="KW-0812">Transmembrane</keyword>
<organism evidence="3 4">
    <name type="scientific">candidate division WWE3 bacterium RIFCSPLOWO2_01_FULL_41_18</name>
    <dbReference type="NCBI Taxonomy" id="1802625"/>
    <lineage>
        <taxon>Bacteria</taxon>
        <taxon>Katanobacteria</taxon>
    </lineage>
</organism>
<dbReference type="Pfam" id="PF00149">
    <property type="entry name" value="Metallophos"/>
    <property type="match status" value="1"/>
</dbReference>
<dbReference type="Proteomes" id="UP000176504">
    <property type="component" value="Unassembled WGS sequence"/>
</dbReference>
<dbReference type="InterPro" id="IPR051918">
    <property type="entry name" value="STPP_CPPED1"/>
</dbReference>
<keyword evidence="1" id="KW-0472">Membrane</keyword>
<dbReference type="EMBL" id="MEVI01000005">
    <property type="protein sequence ID" value="OGC54769.1"/>
    <property type="molecule type" value="Genomic_DNA"/>
</dbReference>